<reference evidence="7" key="1">
    <citation type="submission" date="2013-12" db="EMBL/GenBank/DDBJ databases">
        <authorList>
            <person name="Genoscope - CEA"/>
        </authorList>
    </citation>
    <scope>NUCLEOTIDE SEQUENCE</scope>
    <source>
        <strain evidence="7">CBS 1993</strain>
    </source>
</reference>
<keyword evidence="3 5" id="KW-0378">Hydrolase</keyword>
<comment type="similarity">
    <text evidence="2 5">Belongs to the type-B carboxylesterase/lipase family.</text>
</comment>
<dbReference type="OrthoDB" id="6846267at2759"/>
<dbReference type="InterPro" id="IPR002018">
    <property type="entry name" value="CarbesteraseB"/>
</dbReference>
<evidence type="ECO:0000256" key="4">
    <source>
        <dbReference type="ARBA" id="ARBA00022963"/>
    </source>
</evidence>
<dbReference type="EC" id="3.1.1.-" evidence="5"/>
<reference evidence="7" key="2">
    <citation type="submission" date="2014-02" db="EMBL/GenBank/DDBJ databases">
        <title>Complete DNA sequence of /Kuraishia capsulata/ illustrates novel genomic features among budding yeasts (/Saccharomycotina/).</title>
        <authorList>
            <person name="Morales L."/>
            <person name="Noel B."/>
            <person name="Porcel B."/>
            <person name="Marcet-Houben M."/>
            <person name="Hullo M-F."/>
            <person name="Sacerdot C."/>
            <person name="Tekaia F."/>
            <person name="Leh-Louis V."/>
            <person name="Despons L."/>
            <person name="Khanna V."/>
            <person name="Aury J-M."/>
            <person name="Barbe V."/>
            <person name="Couloux A."/>
            <person name="Labadie K."/>
            <person name="Pelletier E."/>
            <person name="Souciet J-L."/>
            <person name="Boekhout T."/>
            <person name="Gabaldon T."/>
            <person name="Wincker P."/>
            <person name="Dujon B."/>
        </authorList>
    </citation>
    <scope>NUCLEOTIDE SEQUENCE</scope>
    <source>
        <strain evidence="7">CBS 1993</strain>
    </source>
</reference>
<dbReference type="ESTHER" id="9asco-w6mgn1">
    <property type="family name" value="Fungal_carboxylesterase_lipase"/>
</dbReference>
<proteinExistence type="inferred from homology"/>
<name>W6MGN1_9ASCO</name>
<dbReference type="PANTHER" id="PTHR11559">
    <property type="entry name" value="CARBOXYLESTERASE"/>
    <property type="match status" value="1"/>
</dbReference>
<evidence type="ECO:0000256" key="1">
    <source>
        <dbReference type="ARBA" id="ARBA00001024"/>
    </source>
</evidence>
<dbReference type="Proteomes" id="UP000019384">
    <property type="component" value="Unassembled WGS sequence"/>
</dbReference>
<evidence type="ECO:0000259" key="6">
    <source>
        <dbReference type="Pfam" id="PF00135"/>
    </source>
</evidence>
<dbReference type="STRING" id="1382522.W6MGN1"/>
<evidence type="ECO:0000256" key="5">
    <source>
        <dbReference type="RuleBase" id="RU361235"/>
    </source>
</evidence>
<dbReference type="AlphaFoldDB" id="W6MGN1"/>
<dbReference type="InterPro" id="IPR019826">
    <property type="entry name" value="Carboxylesterase_B_AS"/>
</dbReference>
<gene>
    <name evidence="7" type="ORF">KUCA_T00001278001</name>
</gene>
<dbReference type="RefSeq" id="XP_022457321.1">
    <property type="nucleotide sequence ID" value="XM_022603439.1"/>
</dbReference>
<evidence type="ECO:0000313" key="7">
    <source>
        <dbReference type="EMBL" id="CDK25309.1"/>
    </source>
</evidence>
<dbReference type="Pfam" id="PF00135">
    <property type="entry name" value="COesterase"/>
    <property type="match status" value="1"/>
</dbReference>
<dbReference type="SUPFAM" id="SSF53474">
    <property type="entry name" value="alpha/beta-Hydrolases"/>
    <property type="match status" value="1"/>
</dbReference>
<comment type="catalytic activity">
    <reaction evidence="1">
        <text>a triacylglycerol + H2O = a diacylglycerol + a fatty acid + H(+)</text>
        <dbReference type="Rhea" id="RHEA:12044"/>
        <dbReference type="ChEBI" id="CHEBI:15377"/>
        <dbReference type="ChEBI" id="CHEBI:15378"/>
        <dbReference type="ChEBI" id="CHEBI:17855"/>
        <dbReference type="ChEBI" id="CHEBI:18035"/>
        <dbReference type="ChEBI" id="CHEBI:28868"/>
        <dbReference type="EC" id="3.1.1.3"/>
    </reaction>
</comment>
<dbReference type="GO" id="GO:0004806">
    <property type="term" value="F:triacylglycerol lipase activity"/>
    <property type="evidence" value="ECO:0007669"/>
    <property type="project" value="UniProtKB-EC"/>
</dbReference>
<dbReference type="HOGENOM" id="CLU_006586_14_1_1"/>
<evidence type="ECO:0000313" key="8">
    <source>
        <dbReference type="Proteomes" id="UP000019384"/>
    </source>
</evidence>
<dbReference type="EMBL" id="HG793126">
    <property type="protein sequence ID" value="CDK25309.1"/>
    <property type="molecule type" value="Genomic_DNA"/>
</dbReference>
<dbReference type="GO" id="GO:0016042">
    <property type="term" value="P:lipid catabolic process"/>
    <property type="evidence" value="ECO:0007669"/>
    <property type="project" value="UniProtKB-KW"/>
</dbReference>
<evidence type="ECO:0000256" key="2">
    <source>
        <dbReference type="ARBA" id="ARBA00005964"/>
    </source>
</evidence>
<feature type="domain" description="Carboxylesterase type B" evidence="6">
    <location>
        <begin position="15"/>
        <end position="484"/>
    </location>
</feature>
<dbReference type="Gene3D" id="3.40.50.1820">
    <property type="entry name" value="alpha/beta hydrolase"/>
    <property type="match status" value="1"/>
</dbReference>
<dbReference type="PROSITE" id="PS00122">
    <property type="entry name" value="CARBOXYLESTERASE_B_1"/>
    <property type="match status" value="1"/>
</dbReference>
<dbReference type="GeneID" id="34518709"/>
<evidence type="ECO:0000256" key="3">
    <source>
        <dbReference type="ARBA" id="ARBA00022801"/>
    </source>
</evidence>
<accession>W6MGN1</accession>
<keyword evidence="4" id="KW-0442">Lipid degradation</keyword>
<keyword evidence="4" id="KW-0443">Lipid metabolism</keyword>
<dbReference type="InterPro" id="IPR050309">
    <property type="entry name" value="Type-B_Carboxylest/Lipase"/>
</dbReference>
<keyword evidence="8" id="KW-1185">Reference proteome</keyword>
<protein>
    <recommendedName>
        <fullName evidence="5">Carboxylic ester hydrolase</fullName>
        <ecNumber evidence="5">3.1.1.-</ecNumber>
    </recommendedName>
</protein>
<organism evidence="7 8">
    <name type="scientific">Kuraishia capsulata CBS 1993</name>
    <dbReference type="NCBI Taxonomy" id="1382522"/>
    <lineage>
        <taxon>Eukaryota</taxon>
        <taxon>Fungi</taxon>
        <taxon>Dikarya</taxon>
        <taxon>Ascomycota</taxon>
        <taxon>Saccharomycotina</taxon>
        <taxon>Pichiomycetes</taxon>
        <taxon>Pichiales</taxon>
        <taxon>Pichiaceae</taxon>
        <taxon>Kuraishia</taxon>
    </lineage>
</organism>
<sequence>MSRIDTEALKPETTTLDIPTLGSVKGNKFIELDGLTQYSGIPFASIPGRFQKPVLLTKWDVQQLDCTQFGPYSVQPPRNFYPLPGFARPWAKAPVQSELDVLNLNVSVPPGTKPDDKLPVMVFIHGGANAYAANSAPMYDGLNLAKFSKELGEPTVIVTLNYRLGSFGFLASTDLKKYSERLGQTGVGNYALWDQLTGLRWVNQYIGAFGGDKEKITLFGQSAGSQAAHMMMLKGEKLFNRVLLQSGLSPLCGIFSLAQYDVVYFKILKELGIDTNLSPEERVQALLKTDAVTLSDATAKVFGVPVLTMAYTQDDDFIDHIPSWGELGAAGQIPDFVDAVVVGDAANECIIWDGTYGSFATREKFLPRLKSMCSPELYTLITESYDITSDLSDADTFNKVEQFTSDGMYILPNYVFTKGNADTDKLYTFHFNQLSEYDNAWGGYAHHSLDNAHVWLNLYNTFPDHGKKLAIAMATAWLNFANGKEEPFEKWNSGNRYLNFGPSGEIGRFVTRSDDEVRAGRYNIWDKIISAGLVEEFGRVSEDINLERTKLHGYC</sequence>
<dbReference type="InterPro" id="IPR029058">
    <property type="entry name" value="AB_hydrolase_fold"/>
</dbReference>